<feature type="transmembrane region" description="Helical" evidence="11">
    <location>
        <begin position="188"/>
        <end position="215"/>
    </location>
</feature>
<dbReference type="GeneTree" id="ENSGT01030000234639"/>
<comment type="subcellular location">
    <subcellularLocation>
        <location evidence="1">Cell membrane</location>
        <topology evidence="1">Multi-pass membrane protein</topology>
    </subcellularLocation>
</comment>
<feature type="transmembrane region" description="Helical" evidence="11">
    <location>
        <begin position="45"/>
        <end position="69"/>
    </location>
</feature>
<keyword evidence="5 10" id="KW-0297">G-protein coupled receptor</keyword>
<organism evidence="13 14">
    <name type="scientific">Anolis carolinensis</name>
    <name type="common">Green anole</name>
    <name type="synonym">American chameleon</name>
    <dbReference type="NCBI Taxonomy" id="28377"/>
    <lineage>
        <taxon>Eukaryota</taxon>
        <taxon>Metazoa</taxon>
        <taxon>Chordata</taxon>
        <taxon>Craniata</taxon>
        <taxon>Vertebrata</taxon>
        <taxon>Euteleostomi</taxon>
        <taxon>Lepidosauria</taxon>
        <taxon>Squamata</taxon>
        <taxon>Bifurcata</taxon>
        <taxon>Unidentata</taxon>
        <taxon>Episquamata</taxon>
        <taxon>Toxicofera</taxon>
        <taxon>Iguania</taxon>
        <taxon>Dactyloidae</taxon>
        <taxon>Anolis</taxon>
    </lineage>
</organism>
<dbReference type="PROSITE" id="PS00237">
    <property type="entry name" value="G_PROTEIN_RECEP_F1_1"/>
    <property type="match status" value="1"/>
</dbReference>
<dbReference type="PRINTS" id="PR00237">
    <property type="entry name" value="GPCRRHODOPSN"/>
</dbReference>
<accession>A0A803TUT6</accession>
<evidence type="ECO:0000256" key="3">
    <source>
        <dbReference type="ARBA" id="ARBA00022692"/>
    </source>
</evidence>
<evidence type="ECO:0000259" key="12">
    <source>
        <dbReference type="PROSITE" id="PS50262"/>
    </source>
</evidence>
<keyword evidence="7 10" id="KW-0675">Receptor</keyword>
<dbReference type="Proteomes" id="UP000001646">
    <property type="component" value="Chromosome 4"/>
</dbReference>
<protein>
    <recommendedName>
        <fullName evidence="12">G-protein coupled receptors family 1 profile domain-containing protein</fullName>
    </recommendedName>
</protein>
<proteinExistence type="inferred from homology"/>
<comment type="similarity">
    <text evidence="9">Belongs to the G-protein coupled receptor 1 family. Mas subfamily.</text>
</comment>
<evidence type="ECO:0000256" key="10">
    <source>
        <dbReference type="RuleBase" id="RU000688"/>
    </source>
</evidence>
<evidence type="ECO:0000256" key="7">
    <source>
        <dbReference type="ARBA" id="ARBA00023170"/>
    </source>
</evidence>
<gene>
    <name evidence="13" type="primary">LOC134298630</name>
</gene>
<evidence type="ECO:0000256" key="2">
    <source>
        <dbReference type="ARBA" id="ARBA00022475"/>
    </source>
</evidence>
<evidence type="ECO:0000313" key="14">
    <source>
        <dbReference type="Proteomes" id="UP000001646"/>
    </source>
</evidence>
<evidence type="ECO:0000256" key="6">
    <source>
        <dbReference type="ARBA" id="ARBA00023136"/>
    </source>
</evidence>
<keyword evidence="6 11" id="KW-0472">Membrane</keyword>
<keyword evidence="4 11" id="KW-1133">Transmembrane helix</keyword>
<name>A0A803TUT6_ANOCA</name>
<reference evidence="13" key="3">
    <citation type="submission" date="2025-09" db="UniProtKB">
        <authorList>
            <consortium name="Ensembl"/>
        </authorList>
    </citation>
    <scope>IDENTIFICATION</scope>
</reference>
<evidence type="ECO:0000256" key="9">
    <source>
        <dbReference type="ARBA" id="ARBA00061394"/>
    </source>
</evidence>
<dbReference type="AlphaFoldDB" id="A0A803TUT6"/>
<dbReference type="RefSeq" id="XP_062835483.1">
    <property type="nucleotide sequence ID" value="XM_062979413.1"/>
</dbReference>
<feature type="domain" description="G-protein coupled receptors family 1 profile" evidence="12">
    <location>
        <begin position="57"/>
        <end position="282"/>
    </location>
</feature>
<evidence type="ECO:0000256" key="1">
    <source>
        <dbReference type="ARBA" id="ARBA00004651"/>
    </source>
</evidence>
<dbReference type="GeneID" id="134298630"/>
<evidence type="ECO:0000256" key="11">
    <source>
        <dbReference type="SAM" id="Phobius"/>
    </source>
</evidence>
<keyword evidence="2" id="KW-1003">Cell membrane</keyword>
<dbReference type="InParanoid" id="A0A803TUT6"/>
<dbReference type="GO" id="GO:0005886">
    <property type="term" value="C:plasma membrane"/>
    <property type="evidence" value="ECO:0000318"/>
    <property type="project" value="GO_Central"/>
</dbReference>
<dbReference type="GO" id="GO:0007186">
    <property type="term" value="P:G protein-coupled receptor signaling pathway"/>
    <property type="evidence" value="ECO:0000318"/>
    <property type="project" value="GO_Central"/>
</dbReference>
<dbReference type="GO" id="GO:0004930">
    <property type="term" value="F:G protein-coupled receptor activity"/>
    <property type="evidence" value="ECO:0000318"/>
    <property type="project" value="GO_Central"/>
</dbReference>
<reference evidence="13 14" key="1">
    <citation type="submission" date="2009-12" db="EMBL/GenBank/DDBJ databases">
        <title>The Genome Sequence of Anolis carolinensis (Green Anole Lizard).</title>
        <authorList>
            <consortium name="The Genome Sequencing Platform"/>
            <person name="Di Palma F."/>
            <person name="Alfoldi J."/>
            <person name="Heiman D."/>
            <person name="Young S."/>
            <person name="Grabherr M."/>
            <person name="Johnson J."/>
            <person name="Lander E.S."/>
            <person name="Lindblad-Toh K."/>
        </authorList>
    </citation>
    <scope>NUCLEOTIDE SEQUENCE [LARGE SCALE GENOMIC DNA]</scope>
    <source>
        <strain evidence="13 14">JBL SC #1</strain>
    </source>
</reference>
<keyword evidence="3 10" id="KW-0812">Transmembrane</keyword>
<dbReference type="InterPro" id="IPR000276">
    <property type="entry name" value="GPCR_Rhodpsn"/>
</dbReference>
<dbReference type="PROSITE" id="PS50262">
    <property type="entry name" value="G_PROTEIN_RECEP_F1_2"/>
    <property type="match status" value="1"/>
</dbReference>
<evidence type="ECO:0000313" key="13">
    <source>
        <dbReference type="Ensembl" id="ENSACAP00000038976.1"/>
    </source>
</evidence>
<feature type="transmembrane region" description="Helical" evidence="11">
    <location>
        <begin position="116"/>
        <end position="137"/>
    </location>
</feature>
<evidence type="ECO:0000256" key="4">
    <source>
        <dbReference type="ARBA" id="ARBA00022989"/>
    </source>
</evidence>
<keyword evidence="14" id="KW-1185">Reference proteome</keyword>
<feature type="transmembrane region" description="Helical" evidence="11">
    <location>
        <begin position="157"/>
        <end position="182"/>
    </location>
</feature>
<dbReference type="Pfam" id="PF00001">
    <property type="entry name" value="7tm_1"/>
    <property type="match status" value="1"/>
</dbReference>
<feature type="transmembrane region" description="Helical" evidence="11">
    <location>
        <begin position="263"/>
        <end position="285"/>
    </location>
</feature>
<dbReference type="SUPFAM" id="SSF81321">
    <property type="entry name" value="Family A G protein-coupled receptor-like"/>
    <property type="match status" value="1"/>
</dbReference>
<dbReference type="FunFam" id="1.20.1070.10:FF:000193">
    <property type="entry name" value="Mas-related G-protein coupled receptor member E"/>
    <property type="match status" value="1"/>
</dbReference>
<reference evidence="13" key="2">
    <citation type="submission" date="2025-08" db="UniProtKB">
        <authorList>
            <consortium name="Ensembl"/>
        </authorList>
    </citation>
    <scope>IDENTIFICATION</scope>
</reference>
<dbReference type="Gene3D" id="1.20.1070.10">
    <property type="entry name" value="Rhodopsin 7-helix transmembrane proteins"/>
    <property type="match status" value="1"/>
</dbReference>
<dbReference type="PANTHER" id="PTHR11334">
    <property type="entry name" value="MAS-RELATED G-PROTEIN COUPLED RECEPTOR"/>
    <property type="match status" value="1"/>
</dbReference>
<sequence length="333" mass="38095">MGSISSLASGNEYNSTKNQTNPSRYCGYVEGNQDINQVQMYLTTILTFIISGFGFVGNGTVICLLLFYIKRNHFTTYILNLSVADLGVVTGLLSINAYWLVSRLPIVKYEDPLKSIFRTFFLVMYCTSQFLLTVISIDRCASIFFPIWYRYHQPQKFSIIVCAVIWILITPLFPAHISLYLHLRYCEIWFYLFLMNAVLFTPGMTVTTVAILIKVCLISPQYKRGKILIAILLALLFFLLFALPMNIIQYLSFKVPNFDHSYFYEYGYICAAINSSVNPYIYFFIGRGKGGQNRKKIHKILQNIFKEEDSRALENPSSNSTYNASIKSAIATV</sequence>
<dbReference type="InterPro" id="IPR017452">
    <property type="entry name" value="GPCR_Rhodpsn_7TM"/>
</dbReference>
<dbReference type="PANTHER" id="PTHR11334:SF69">
    <property type="entry name" value="G-PROTEIN COUPLED RECEPTORS FAMILY 1 PROFILE DOMAIN-CONTAINING PROTEIN"/>
    <property type="match status" value="1"/>
</dbReference>
<evidence type="ECO:0000256" key="8">
    <source>
        <dbReference type="ARBA" id="ARBA00023224"/>
    </source>
</evidence>
<evidence type="ECO:0000256" key="5">
    <source>
        <dbReference type="ARBA" id="ARBA00023040"/>
    </source>
</evidence>
<dbReference type="Ensembl" id="ENSACAT00000037296.1">
    <property type="protein sequence ID" value="ENSACAP00000038976.1"/>
    <property type="gene ID" value="ENSACAG00000037284.1"/>
</dbReference>
<keyword evidence="8 10" id="KW-0807">Transducer</keyword>
<feature type="transmembrane region" description="Helical" evidence="11">
    <location>
        <begin position="81"/>
        <end position="101"/>
    </location>
</feature>
<dbReference type="InterPro" id="IPR026234">
    <property type="entry name" value="MRGPCRFAMILY"/>
</dbReference>
<feature type="transmembrane region" description="Helical" evidence="11">
    <location>
        <begin position="227"/>
        <end position="251"/>
    </location>
</feature>
<dbReference type="PRINTS" id="PR02108">
    <property type="entry name" value="MRGPCRFAMILY"/>
</dbReference>